<dbReference type="EMBL" id="CP054393">
    <property type="protein sequence ID" value="QTX02840.1"/>
    <property type="molecule type" value="Genomic_DNA"/>
</dbReference>
<dbReference type="Proteomes" id="UP000672038">
    <property type="component" value="Chromosome"/>
</dbReference>
<organism evidence="2 3">
    <name type="scientific">Loofah witches'-broom phytoplasma</name>
    <dbReference type="NCBI Taxonomy" id="35773"/>
    <lineage>
        <taxon>Bacteria</taxon>
        <taxon>Bacillati</taxon>
        <taxon>Mycoplasmatota</taxon>
        <taxon>Mollicutes</taxon>
        <taxon>Acholeplasmatales</taxon>
        <taxon>Acholeplasmataceae</taxon>
        <taxon>Candidatus Phytoplasma</taxon>
        <taxon>16SrVIII (Loofah witches'-broom group)</taxon>
    </lineage>
</organism>
<keyword evidence="1" id="KW-1133">Transmembrane helix</keyword>
<gene>
    <name evidence="2" type="ORF">LFWB_2700</name>
</gene>
<evidence type="ECO:0000256" key="1">
    <source>
        <dbReference type="SAM" id="Phobius"/>
    </source>
</evidence>
<dbReference type="AlphaFoldDB" id="A0A975ILX8"/>
<dbReference type="RefSeq" id="WP_210954882.1">
    <property type="nucleotide sequence ID" value="NZ_CP054393.1"/>
</dbReference>
<feature type="transmembrane region" description="Helical" evidence="1">
    <location>
        <begin position="12"/>
        <end position="29"/>
    </location>
</feature>
<proteinExistence type="predicted"/>
<keyword evidence="3" id="KW-1185">Reference proteome</keyword>
<accession>A0A975ILX8</accession>
<reference evidence="2" key="1">
    <citation type="submission" date="2020-06" db="EMBL/GenBank/DDBJ databases">
        <title>Complete genome sequence of Candidatus Phytoplasma luffae NCHU2019.</title>
        <authorList>
            <person name="Cho S.-T."/>
            <person name="Tan C.-M."/>
            <person name="Li J.-R."/>
            <person name="Chien Y.-Y."/>
            <person name="Chiu Y.-C."/>
            <person name="Yang J.-Y."/>
            <person name="Kuo C.-H."/>
        </authorList>
    </citation>
    <scope>NUCLEOTIDE SEQUENCE</scope>
    <source>
        <strain evidence="2">NCHU2019</strain>
    </source>
</reference>
<keyword evidence="1" id="KW-0472">Membrane</keyword>
<dbReference type="Gene3D" id="2.180.10.10">
    <property type="entry name" value="RHS repeat-associated core"/>
    <property type="match status" value="1"/>
</dbReference>
<keyword evidence="1" id="KW-0812">Transmembrane</keyword>
<dbReference type="KEGG" id="pluf:LFWB_2700"/>
<sequence>MKFKNKKRQINFFILLIIIIFLINPNYNIKGNPNESSSKINKLKLYILKKINNLKKQDYSLINDYENDIFFSKPLSKINTETGDIVIVYNYNEKGQLIDKKYILDNQFFKYKYNNKDILIYKTATHNSNFINTYEYNDKNQIVAVRNNKNKIQTKYEYNVAGQRIQKTVFLFEQNFIKKNIFTYDYNSENQKIRKTHYGCIYPNENQFIQYINSFLNLKLDHFYKIDKIEKKYLYNKKGQKIQKIDHLGNRYNYKYCECTEL</sequence>
<evidence type="ECO:0000313" key="3">
    <source>
        <dbReference type="Proteomes" id="UP000672038"/>
    </source>
</evidence>
<name>A0A975ILX8_LOWBP</name>
<evidence type="ECO:0000313" key="2">
    <source>
        <dbReference type="EMBL" id="QTX02840.1"/>
    </source>
</evidence>
<protein>
    <submittedName>
        <fullName evidence="2">Secreted protein</fullName>
    </submittedName>
</protein>